<evidence type="ECO:0000313" key="9">
    <source>
        <dbReference type="EMBL" id="KND61525.1"/>
    </source>
</evidence>
<gene>
    <name evidence="9" type="ORF">BVER_04480</name>
</gene>
<dbReference type="EMBL" id="LFJJ01000019">
    <property type="protein sequence ID" value="KND61525.1"/>
    <property type="molecule type" value="Genomic_DNA"/>
</dbReference>
<comment type="caution">
    <text evidence="9">The sequence shown here is derived from an EMBL/GenBank/DDBJ whole genome shotgun (WGS) entry which is preliminary data.</text>
</comment>
<feature type="region of interest" description="Disordered" evidence="7">
    <location>
        <begin position="1"/>
        <end position="23"/>
    </location>
</feature>
<comment type="similarity">
    <text evidence="2">Belongs to the TrbI/VirB10 family.</text>
</comment>
<dbReference type="OrthoDB" id="9766860at2"/>
<dbReference type="InterPro" id="IPR042217">
    <property type="entry name" value="T4SS_VirB10/TrbI"/>
</dbReference>
<proteinExistence type="inferred from homology"/>
<dbReference type="CDD" id="cd16429">
    <property type="entry name" value="VirB10"/>
    <property type="match status" value="1"/>
</dbReference>
<evidence type="ECO:0000256" key="5">
    <source>
        <dbReference type="ARBA" id="ARBA00022989"/>
    </source>
</evidence>
<keyword evidence="10" id="KW-1185">Reference proteome</keyword>
<keyword evidence="5 8" id="KW-1133">Transmembrane helix</keyword>
<keyword evidence="3" id="KW-1003">Cell membrane</keyword>
<dbReference type="AlphaFoldDB" id="A0A0L0MGV3"/>
<feature type="transmembrane region" description="Helical" evidence="8">
    <location>
        <begin position="45"/>
        <end position="63"/>
    </location>
</feature>
<protein>
    <submittedName>
        <fullName evidence="9">Inner membrane protein of type IV secretion of T-DNA complex, TonB-like, VirB10</fullName>
    </submittedName>
</protein>
<dbReference type="NCBIfam" id="NF038091">
    <property type="entry name" value="T4SS_VirB10"/>
    <property type="match status" value="1"/>
</dbReference>
<dbReference type="RefSeq" id="WP_050452565.1">
    <property type="nucleotide sequence ID" value="NZ_LFJJ01000019.1"/>
</dbReference>
<evidence type="ECO:0000256" key="3">
    <source>
        <dbReference type="ARBA" id="ARBA00022475"/>
    </source>
</evidence>
<dbReference type="InterPro" id="IPR047695">
    <property type="entry name" value="T4SS_VirB10/PtlG"/>
</dbReference>
<comment type="subcellular location">
    <subcellularLocation>
        <location evidence="1">Cell membrane</location>
        <topology evidence="1">Single-pass membrane protein</topology>
    </subcellularLocation>
</comment>
<dbReference type="Proteomes" id="UP000036959">
    <property type="component" value="Unassembled WGS sequence"/>
</dbReference>
<dbReference type="GO" id="GO:0005886">
    <property type="term" value="C:plasma membrane"/>
    <property type="evidence" value="ECO:0007669"/>
    <property type="project" value="UniProtKB-SubCell"/>
</dbReference>
<dbReference type="InterPro" id="IPR005498">
    <property type="entry name" value="T4SS_VirB10/TraB/TrbI"/>
</dbReference>
<evidence type="ECO:0000256" key="7">
    <source>
        <dbReference type="SAM" id="MobiDB-lite"/>
    </source>
</evidence>
<dbReference type="PATRIC" id="fig|242163.4.peg.2701"/>
<evidence type="ECO:0000256" key="4">
    <source>
        <dbReference type="ARBA" id="ARBA00022692"/>
    </source>
</evidence>
<evidence type="ECO:0000256" key="8">
    <source>
        <dbReference type="SAM" id="Phobius"/>
    </source>
</evidence>
<evidence type="ECO:0000256" key="2">
    <source>
        <dbReference type="ARBA" id="ARBA00010265"/>
    </source>
</evidence>
<organism evidence="9 10">
    <name type="scientific">Candidatus Burkholderia verschuerenii</name>
    <dbReference type="NCBI Taxonomy" id="242163"/>
    <lineage>
        <taxon>Bacteria</taxon>
        <taxon>Pseudomonadati</taxon>
        <taxon>Pseudomonadota</taxon>
        <taxon>Betaproteobacteria</taxon>
        <taxon>Burkholderiales</taxon>
        <taxon>Burkholderiaceae</taxon>
        <taxon>Burkholderia</taxon>
    </lineage>
</organism>
<evidence type="ECO:0000313" key="10">
    <source>
        <dbReference type="Proteomes" id="UP000036959"/>
    </source>
</evidence>
<sequence length="409" mass="42199">MSDENNIRPSDNAAPPPPPSGAGLAGERYVSEVAGRQGIVSKKTGVGVIIAGAAILCGVILLTSTKPNLKTEDGPRLAVHPEVAYVPPPPPAATVATSAPPLPQTAPPLPTQPVATPAATPARHETKLLVYTSGSTNAGNGTGPGAGLMSPWPVGGATGPDVPGIDASGGNGEPLTAGERQAQRETLASHLQATQLTGVSANVLRHQPFLLTMGTMVPCVLQTAMDSTLPGLVTCVIPQDIHGKTGLTLLDRGTSVVGEFKGGIRQGVERMFVVWTRAETPQGVVITLDSPATDPLGRSGMDGAVDRHFWQRFGGALLLSTVDGAIQAGVGAASKSWTTTINTGSTESVIAQSLQGTINLPPTIRKNQGEPVSILVARDLDFSTVYAVQPTPPQYVRAAGTQDRRMWTK</sequence>
<reference evidence="10" key="1">
    <citation type="submission" date="2015-06" db="EMBL/GenBank/DDBJ databases">
        <title>Comparative genomics of Burkholderia leaf nodule symbionts.</title>
        <authorList>
            <person name="Carlier A."/>
            <person name="Eberl L."/>
            <person name="Pinto-Carbo M."/>
        </authorList>
    </citation>
    <scope>NUCLEOTIDE SEQUENCE [LARGE SCALE GENOMIC DNA]</scope>
    <source>
        <strain evidence="10">UZHbot4</strain>
    </source>
</reference>
<accession>A0A0L0MGV3</accession>
<dbReference type="Pfam" id="PF03743">
    <property type="entry name" value="TrbI"/>
    <property type="match status" value="1"/>
</dbReference>
<keyword evidence="6 8" id="KW-0472">Membrane</keyword>
<name>A0A0L0MGV3_9BURK</name>
<evidence type="ECO:0000256" key="6">
    <source>
        <dbReference type="ARBA" id="ARBA00023136"/>
    </source>
</evidence>
<evidence type="ECO:0000256" key="1">
    <source>
        <dbReference type="ARBA" id="ARBA00004162"/>
    </source>
</evidence>
<dbReference type="Gene3D" id="2.40.128.260">
    <property type="entry name" value="Type IV secretion system, VirB10/TraB/TrbI"/>
    <property type="match status" value="2"/>
</dbReference>
<keyword evidence="4 8" id="KW-0812">Transmembrane</keyword>